<dbReference type="EMBL" id="SFCI01000147">
    <property type="protein sequence ID" value="TFY82048.1"/>
    <property type="molecule type" value="Genomic_DNA"/>
</dbReference>
<gene>
    <name evidence="3" type="ORF">EWM64_g1965</name>
</gene>
<evidence type="ECO:0000256" key="1">
    <source>
        <dbReference type="SAM" id="MobiDB-lite"/>
    </source>
</evidence>
<feature type="region of interest" description="Disordered" evidence="1">
    <location>
        <begin position="289"/>
        <end position="331"/>
    </location>
</feature>
<feature type="compositionally biased region" description="Acidic residues" evidence="1">
    <location>
        <begin position="359"/>
        <end position="379"/>
    </location>
</feature>
<feature type="domain" description="DUF6589" evidence="2">
    <location>
        <begin position="130"/>
        <end position="225"/>
    </location>
</feature>
<keyword evidence="4" id="KW-1185">Reference proteome</keyword>
<dbReference type="OrthoDB" id="2496395at2759"/>
<evidence type="ECO:0000259" key="2">
    <source>
        <dbReference type="Pfam" id="PF20231"/>
    </source>
</evidence>
<feature type="compositionally biased region" description="Acidic residues" evidence="1">
    <location>
        <begin position="309"/>
        <end position="324"/>
    </location>
</feature>
<reference evidence="3 4" key="1">
    <citation type="submission" date="2019-02" db="EMBL/GenBank/DDBJ databases">
        <title>Genome sequencing of the rare red list fungi Hericium alpestre (H. flagellum).</title>
        <authorList>
            <person name="Buettner E."/>
            <person name="Kellner H."/>
        </authorList>
    </citation>
    <scope>NUCLEOTIDE SEQUENCE [LARGE SCALE GENOMIC DNA]</scope>
    <source>
        <strain evidence="3 4">DSM 108284</strain>
    </source>
</reference>
<evidence type="ECO:0000313" key="4">
    <source>
        <dbReference type="Proteomes" id="UP000298061"/>
    </source>
</evidence>
<dbReference type="InterPro" id="IPR046496">
    <property type="entry name" value="DUF6589"/>
</dbReference>
<protein>
    <recommendedName>
        <fullName evidence="2">DUF6589 domain-containing protein</fullName>
    </recommendedName>
</protein>
<accession>A0A4Z0A8X9</accession>
<evidence type="ECO:0000313" key="3">
    <source>
        <dbReference type="EMBL" id="TFY82048.1"/>
    </source>
</evidence>
<sequence>MAATHGLLLAHLGLQNHESTNPVSLLAHNTVLQRKLIVATSLPPFRTCRDLIFVSLYARVMHYLLLVSGKASLDTLGEELTWEQLQQHAKSIHEQYTDVSRDGDKHGDMVLENAILFMHLGFYFSRPRSYEVLFLIHNIQHVWPPAVVEIVLNNWLVNPTDKPSGWVEVDLMQEHLNFWIKIFYAAHDSGASWEWLHMISPCIQLLRDLATGVNSTLGAKQGNRHACLDLTEDVQELMGSLQHHKVYHEVLGRVFAPDDKPAADVIAEAPTPDPSLSWITHLNAFLSPPAVFSPEPENDGAPGAQEIEGQADEADEDADLEEDLNVGLSTELDLVNEEDIALDTDADPLIFEENAAEGSDGEEYYFDGDFDDFEDADID</sequence>
<dbReference type="Proteomes" id="UP000298061">
    <property type="component" value="Unassembled WGS sequence"/>
</dbReference>
<name>A0A4Z0A8X9_9AGAM</name>
<comment type="caution">
    <text evidence="3">The sequence shown here is derived from an EMBL/GenBank/DDBJ whole genome shotgun (WGS) entry which is preliminary data.</text>
</comment>
<organism evidence="3 4">
    <name type="scientific">Hericium alpestre</name>
    <dbReference type="NCBI Taxonomy" id="135208"/>
    <lineage>
        <taxon>Eukaryota</taxon>
        <taxon>Fungi</taxon>
        <taxon>Dikarya</taxon>
        <taxon>Basidiomycota</taxon>
        <taxon>Agaricomycotina</taxon>
        <taxon>Agaricomycetes</taxon>
        <taxon>Russulales</taxon>
        <taxon>Hericiaceae</taxon>
        <taxon>Hericium</taxon>
    </lineage>
</organism>
<dbReference type="AlphaFoldDB" id="A0A4Z0A8X9"/>
<dbReference type="STRING" id="135208.A0A4Z0A8X9"/>
<dbReference type="Pfam" id="PF20231">
    <property type="entry name" value="DUF6589"/>
    <property type="match status" value="2"/>
</dbReference>
<proteinExistence type="predicted"/>
<feature type="domain" description="DUF6589" evidence="2">
    <location>
        <begin position="1"/>
        <end position="120"/>
    </location>
</feature>
<feature type="region of interest" description="Disordered" evidence="1">
    <location>
        <begin position="355"/>
        <end position="379"/>
    </location>
</feature>